<evidence type="ECO:0000256" key="2">
    <source>
        <dbReference type="ARBA" id="ARBA00013161"/>
    </source>
</evidence>
<keyword evidence="6 10" id="KW-0648">Protein biosynthesis</keyword>
<comment type="caution">
    <text evidence="12">The sequence shown here is derived from an EMBL/GenBank/DDBJ whole genome shotgun (WGS) entry which is preliminary data.</text>
</comment>
<dbReference type="GO" id="GO:0006436">
    <property type="term" value="P:tryptophanyl-tRNA aminoacylation"/>
    <property type="evidence" value="ECO:0007669"/>
    <property type="project" value="UniProtKB-UniRule"/>
</dbReference>
<keyword evidence="3 10" id="KW-0436">Ligase</keyword>
<dbReference type="EC" id="6.1.1.2" evidence="2 9"/>
<evidence type="ECO:0000313" key="12">
    <source>
        <dbReference type="EMBL" id="MCF4121731.1"/>
    </source>
</evidence>
<keyword evidence="13" id="KW-1185">Reference proteome</keyword>
<dbReference type="GO" id="GO:0005524">
    <property type="term" value="F:ATP binding"/>
    <property type="evidence" value="ECO:0007669"/>
    <property type="project" value="UniProtKB-KW"/>
</dbReference>
<dbReference type="FunFam" id="1.10.240.10:FF:000005">
    <property type="entry name" value="Tryptophan--tRNA ligase"/>
    <property type="match status" value="1"/>
</dbReference>
<evidence type="ECO:0000256" key="4">
    <source>
        <dbReference type="ARBA" id="ARBA00022741"/>
    </source>
</evidence>
<keyword evidence="7 10" id="KW-0030">Aminoacyl-tRNA synthetase</keyword>
<evidence type="ECO:0000256" key="8">
    <source>
        <dbReference type="ARBA" id="ARBA00049929"/>
    </source>
</evidence>
<dbReference type="InterPro" id="IPR001412">
    <property type="entry name" value="aa-tRNA-synth_I_CS"/>
</dbReference>
<dbReference type="PROSITE" id="PS00178">
    <property type="entry name" value="AA_TRNA_LIGASE_I"/>
    <property type="match status" value="1"/>
</dbReference>
<evidence type="ECO:0000256" key="10">
    <source>
        <dbReference type="RuleBase" id="RU363036"/>
    </source>
</evidence>
<dbReference type="PANTHER" id="PTHR43766">
    <property type="entry name" value="TRYPTOPHAN--TRNA LIGASE, MITOCHONDRIAL"/>
    <property type="match status" value="1"/>
</dbReference>
<evidence type="ECO:0000256" key="6">
    <source>
        <dbReference type="ARBA" id="ARBA00022917"/>
    </source>
</evidence>
<dbReference type="InterPro" id="IPR014729">
    <property type="entry name" value="Rossmann-like_a/b/a_fold"/>
</dbReference>
<dbReference type="PANTHER" id="PTHR43766:SF1">
    <property type="entry name" value="TRYPTOPHAN--TRNA LIGASE, MITOCHONDRIAL"/>
    <property type="match status" value="1"/>
</dbReference>
<dbReference type="AlphaFoldDB" id="A0AA41QFJ4"/>
<dbReference type="SUPFAM" id="SSF52374">
    <property type="entry name" value="Nucleotidylyl transferase"/>
    <property type="match status" value="1"/>
</dbReference>
<dbReference type="CDD" id="cd00806">
    <property type="entry name" value="TrpRS_core"/>
    <property type="match status" value="1"/>
</dbReference>
<dbReference type="Gene3D" id="1.10.240.10">
    <property type="entry name" value="Tyrosyl-Transfer RNA Synthetase"/>
    <property type="match status" value="1"/>
</dbReference>
<dbReference type="InterPro" id="IPR002306">
    <property type="entry name" value="Trp-tRNA-ligase"/>
</dbReference>
<evidence type="ECO:0000256" key="11">
    <source>
        <dbReference type="SAM" id="MobiDB-lite"/>
    </source>
</evidence>
<evidence type="ECO:0000256" key="7">
    <source>
        <dbReference type="ARBA" id="ARBA00023146"/>
    </source>
</evidence>
<comment type="catalytic activity">
    <reaction evidence="8">
        <text>tRNA(Trp) + L-tryptophan + ATP = L-tryptophyl-tRNA(Trp) + AMP + diphosphate + H(+)</text>
        <dbReference type="Rhea" id="RHEA:24080"/>
        <dbReference type="Rhea" id="RHEA-COMP:9671"/>
        <dbReference type="Rhea" id="RHEA-COMP:9705"/>
        <dbReference type="ChEBI" id="CHEBI:15378"/>
        <dbReference type="ChEBI" id="CHEBI:30616"/>
        <dbReference type="ChEBI" id="CHEBI:33019"/>
        <dbReference type="ChEBI" id="CHEBI:57912"/>
        <dbReference type="ChEBI" id="CHEBI:78442"/>
        <dbReference type="ChEBI" id="CHEBI:78535"/>
        <dbReference type="ChEBI" id="CHEBI:456215"/>
        <dbReference type="EC" id="6.1.1.2"/>
    </reaction>
</comment>
<dbReference type="InterPro" id="IPR002305">
    <property type="entry name" value="aa-tRNA-synth_Ic"/>
</dbReference>
<proteinExistence type="inferred from homology"/>
<dbReference type="RefSeq" id="WP_236089528.1">
    <property type="nucleotide sequence ID" value="NZ_JAKGSG010000034.1"/>
</dbReference>
<feature type="region of interest" description="Disordered" evidence="11">
    <location>
        <begin position="1"/>
        <end position="25"/>
    </location>
</feature>
<gene>
    <name evidence="12" type="primary">trpS</name>
    <name evidence="12" type="ORF">L1785_12130</name>
</gene>
<evidence type="ECO:0000256" key="1">
    <source>
        <dbReference type="ARBA" id="ARBA00005594"/>
    </source>
</evidence>
<dbReference type="InterPro" id="IPR050203">
    <property type="entry name" value="Trp-tRNA_synthetase"/>
</dbReference>
<dbReference type="PRINTS" id="PR01039">
    <property type="entry name" value="TRNASYNTHTRP"/>
</dbReference>
<reference evidence="12" key="1">
    <citation type="submission" date="2022-01" db="EMBL/GenBank/DDBJ databases">
        <title>Antribacter sp. nov., isolated from Guizhou of China.</title>
        <authorList>
            <person name="Chengliang C."/>
            <person name="Ya Z."/>
        </authorList>
    </citation>
    <scope>NUCLEOTIDE SEQUENCE</scope>
    <source>
        <strain evidence="12">KLBMP 9083</strain>
    </source>
</reference>
<evidence type="ECO:0000256" key="3">
    <source>
        <dbReference type="ARBA" id="ARBA00022598"/>
    </source>
</evidence>
<keyword evidence="5 10" id="KW-0067">ATP-binding</keyword>
<evidence type="ECO:0000313" key="13">
    <source>
        <dbReference type="Proteomes" id="UP001165405"/>
    </source>
</evidence>
<evidence type="ECO:0000256" key="9">
    <source>
        <dbReference type="NCBIfam" id="TIGR00233"/>
    </source>
</evidence>
<accession>A0AA41QFJ4</accession>
<protein>
    <recommendedName>
        <fullName evidence="2 9">Tryptophan--tRNA ligase</fullName>
        <ecNumber evidence="2 9">6.1.1.2</ecNumber>
    </recommendedName>
</protein>
<sequence length="382" mass="41376">MNPPTVTPAPTEPAAPSPSVATTDGVYSTESVRTARERSAVLEQQIAADPSRFRVLTGERPTGALHLGHLIGTVDNRVRLQAQGVEIFLIVADYQVITDRDVAGDLPAVVREVLLDYLAAGIDPEATTIFTHSAVPALNQLLLPFLSLVTVAELERNPTVKAETAAAEKRGRRGMSGLMFTYPVHQAADILFCHANLVPVGQDQLPHLEITRTVARRFNYRYAADRPYFPEPDALIVPAPTILGNDGAKMSKSAGNALEIRASEDETVAFVKKAKTDSERHITYEPDRRPEIANLLTIGAHFAGTTPEALAESVGTAGAGRLKQVVTEALVEGLRPMRARRAEAAAHGPEYLHDLLARGNARANEIADSTLDDVRDLMRMTY</sequence>
<dbReference type="Pfam" id="PF00579">
    <property type="entry name" value="tRNA-synt_1b"/>
    <property type="match status" value="1"/>
</dbReference>
<dbReference type="GO" id="GO:0005737">
    <property type="term" value="C:cytoplasm"/>
    <property type="evidence" value="ECO:0007669"/>
    <property type="project" value="UniProtKB-UniRule"/>
</dbReference>
<dbReference type="Proteomes" id="UP001165405">
    <property type="component" value="Unassembled WGS sequence"/>
</dbReference>
<comment type="similarity">
    <text evidence="1 10">Belongs to the class-I aminoacyl-tRNA synthetase family.</text>
</comment>
<dbReference type="Gene3D" id="3.40.50.620">
    <property type="entry name" value="HUPs"/>
    <property type="match status" value="1"/>
</dbReference>
<dbReference type="GO" id="GO:0004830">
    <property type="term" value="F:tryptophan-tRNA ligase activity"/>
    <property type="evidence" value="ECO:0007669"/>
    <property type="project" value="UniProtKB-UniRule"/>
</dbReference>
<name>A0AA41QFJ4_9MICO</name>
<evidence type="ECO:0000256" key="5">
    <source>
        <dbReference type="ARBA" id="ARBA00022840"/>
    </source>
</evidence>
<organism evidence="12 13">
    <name type="scientific">Antribacter soli</name>
    <dbReference type="NCBI Taxonomy" id="2910976"/>
    <lineage>
        <taxon>Bacteria</taxon>
        <taxon>Bacillati</taxon>
        <taxon>Actinomycetota</taxon>
        <taxon>Actinomycetes</taxon>
        <taxon>Micrococcales</taxon>
        <taxon>Promicromonosporaceae</taxon>
        <taxon>Antribacter</taxon>
    </lineage>
</organism>
<feature type="compositionally biased region" description="Pro residues" evidence="11">
    <location>
        <begin position="1"/>
        <end position="16"/>
    </location>
</feature>
<keyword evidence="4 10" id="KW-0547">Nucleotide-binding</keyword>
<dbReference type="EMBL" id="JAKGSG010000034">
    <property type="protein sequence ID" value="MCF4121731.1"/>
    <property type="molecule type" value="Genomic_DNA"/>
</dbReference>
<dbReference type="NCBIfam" id="TIGR00233">
    <property type="entry name" value="trpS"/>
    <property type="match status" value="1"/>
</dbReference>